<dbReference type="SUPFAM" id="SSF55008">
    <property type="entry name" value="HMA, heavy metal-associated domain"/>
    <property type="match status" value="1"/>
</dbReference>
<feature type="signal peptide" evidence="1">
    <location>
        <begin position="1"/>
        <end position="21"/>
    </location>
</feature>
<protein>
    <submittedName>
        <fullName evidence="3">Cation transporter</fullName>
    </submittedName>
</protein>
<dbReference type="EMBL" id="JALGBH010000001">
    <property type="protein sequence ID" value="MCJ0741774.1"/>
    <property type="molecule type" value="Genomic_DNA"/>
</dbReference>
<dbReference type="Pfam" id="PF00403">
    <property type="entry name" value="HMA"/>
    <property type="match status" value="1"/>
</dbReference>
<dbReference type="RefSeq" id="WP_243359234.1">
    <property type="nucleotide sequence ID" value="NZ_JALGBH010000001.1"/>
</dbReference>
<evidence type="ECO:0000313" key="3">
    <source>
        <dbReference type="EMBL" id="MCJ0741774.1"/>
    </source>
</evidence>
<gene>
    <name evidence="3" type="ORF">MMF97_03545</name>
</gene>
<reference evidence="3" key="1">
    <citation type="submission" date="2022-03" db="EMBL/GenBank/DDBJ databases">
        <authorList>
            <person name="Woo C.Y."/>
        </authorList>
    </citation>
    <scope>NUCLEOTIDE SEQUENCE</scope>
    <source>
        <strain evidence="3">CYS-01</strain>
    </source>
</reference>
<feature type="domain" description="HMA" evidence="2">
    <location>
        <begin position="25"/>
        <end position="92"/>
    </location>
</feature>
<dbReference type="PROSITE" id="PS50846">
    <property type="entry name" value="HMA_2"/>
    <property type="match status" value="1"/>
</dbReference>
<dbReference type="Gene3D" id="3.30.70.100">
    <property type="match status" value="1"/>
</dbReference>
<keyword evidence="4" id="KW-1185">Reference proteome</keyword>
<evidence type="ECO:0000313" key="4">
    <source>
        <dbReference type="Proteomes" id="UP001165460"/>
    </source>
</evidence>
<proteinExistence type="predicted"/>
<dbReference type="InterPro" id="IPR036163">
    <property type="entry name" value="HMA_dom_sf"/>
</dbReference>
<name>A0ABS9ZUV9_9SPHI</name>
<evidence type="ECO:0000259" key="2">
    <source>
        <dbReference type="PROSITE" id="PS50846"/>
    </source>
</evidence>
<evidence type="ECO:0000256" key="1">
    <source>
        <dbReference type="SAM" id="SignalP"/>
    </source>
</evidence>
<dbReference type="Proteomes" id="UP001165460">
    <property type="component" value="Unassembled WGS sequence"/>
</dbReference>
<sequence length="178" mass="19499">MKSLKVILSFLVLFAINKVSAQQVSKVELQATGLTCSMCSQATEKSIRSLSYVGDVQPDLNKNVFVITFKKDAEVNFDDLSKKVIDAGFSVGKLDATIDFDNAKVDSKGQTVVNGKVYRFVNAKDKTLSGPTKVTVIDKNFVSNGTFKQKSKELKLDTYATGTSVINGKKTRVYHLSI</sequence>
<feature type="chain" id="PRO_5046662385" evidence="1">
    <location>
        <begin position="22"/>
        <end position="178"/>
    </location>
</feature>
<dbReference type="InterPro" id="IPR006121">
    <property type="entry name" value="HMA_dom"/>
</dbReference>
<keyword evidence="1" id="KW-0732">Signal</keyword>
<organism evidence="3 4">
    <name type="scientific">Pedobacter montanisoli</name>
    <dbReference type="NCBI Taxonomy" id="2923277"/>
    <lineage>
        <taxon>Bacteria</taxon>
        <taxon>Pseudomonadati</taxon>
        <taxon>Bacteroidota</taxon>
        <taxon>Sphingobacteriia</taxon>
        <taxon>Sphingobacteriales</taxon>
        <taxon>Sphingobacteriaceae</taxon>
        <taxon>Pedobacter</taxon>
    </lineage>
</organism>
<accession>A0ABS9ZUV9</accession>
<comment type="caution">
    <text evidence="3">The sequence shown here is derived from an EMBL/GenBank/DDBJ whole genome shotgun (WGS) entry which is preliminary data.</text>
</comment>